<dbReference type="AlphaFoldDB" id="A0A3L6EHN4"/>
<dbReference type="Proteomes" id="UP000251960">
    <property type="component" value="Chromosome 5"/>
</dbReference>
<organism evidence="1 2">
    <name type="scientific">Zea mays</name>
    <name type="common">Maize</name>
    <dbReference type="NCBI Taxonomy" id="4577"/>
    <lineage>
        <taxon>Eukaryota</taxon>
        <taxon>Viridiplantae</taxon>
        <taxon>Streptophyta</taxon>
        <taxon>Embryophyta</taxon>
        <taxon>Tracheophyta</taxon>
        <taxon>Spermatophyta</taxon>
        <taxon>Magnoliopsida</taxon>
        <taxon>Liliopsida</taxon>
        <taxon>Poales</taxon>
        <taxon>Poaceae</taxon>
        <taxon>PACMAD clade</taxon>
        <taxon>Panicoideae</taxon>
        <taxon>Andropogonodae</taxon>
        <taxon>Andropogoneae</taxon>
        <taxon>Tripsacinae</taxon>
        <taxon>Zea</taxon>
    </lineage>
</organism>
<accession>A0A3L6EHN4</accession>
<protein>
    <submittedName>
        <fullName evidence="1">Uncharacterized protein</fullName>
    </submittedName>
</protein>
<proteinExistence type="predicted"/>
<comment type="caution">
    <text evidence="1">The sequence shown here is derived from an EMBL/GenBank/DDBJ whole genome shotgun (WGS) entry which is preliminary data.</text>
</comment>
<name>A0A3L6EHN4_MAIZE</name>
<gene>
    <name evidence="1" type="ORF">Zm00014a_037721</name>
</gene>
<dbReference type="EMBL" id="NCVQ01000006">
    <property type="protein sequence ID" value="PWZ19993.1"/>
    <property type="molecule type" value="Genomic_DNA"/>
</dbReference>
<sequence length="33" mass="3436">MPGPALHGTNLCAILTRKLSTFLLGGNSRGILL</sequence>
<evidence type="ECO:0000313" key="2">
    <source>
        <dbReference type="Proteomes" id="UP000251960"/>
    </source>
</evidence>
<reference evidence="1 2" key="1">
    <citation type="journal article" date="2018" name="Nat. Genet.">
        <title>Extensive intraspecific gene order and gene structural variations between Mo17 and other maize genomes.</title>
        <authorList>
            <person name="Sun S."/>
            <person name="Zhou Y."/>
            <person name="Chen J."/>
            <person name="Shi J."/>
            <person name="Zhao H."/>
            <person name="Zhao H."/>
            <person name="Song W."/>
            <person name="Zhang M."/>
            <person name="Cui Y."/>
            <person name="Dong X."/>
            <person name="Liu H."/>
            <person name="Ma X."/>
            <person name="Jiao Y."/>
            <person name="Wang B."/>
            <person name="Wei X."/>
            <person name="Stein J.C."/>
            <person name="Glaubitz J.C."/>
            <person name="Lu F."/>
            <person name="Yu G."/>
            <person name="Liang C."/>
            <person name="Fengler K."/>
            <person name="Li B."/>
            <person name="Rafalski A."/>
            <person name="Schnable P.S."/>
            <person name="Ware D.H."/>
            <person name="Buckler E.S."/>
            <person name="Lai J."/>
        </authorList>
    </citation>
    <scope>NUCLEOTIDE SEQUENCE [LARGE SCALE GENOMIC DNA]</scope>
    <source>
        <strain evidence="2">cv. Missouri 17</strain>
        <tissue evidence="1">Seedling</tissue>
    </source>
</reference>
<evidence type="ECO:0000313" key="1">
    <source>
        <dbReference type="EMBL" id="PWZ19993.1"/>
    </source>
</evidence>